<accession>A0A151AEJ0</accession>
<evidence type="ECO:0000313" key="1">
    <source>
        <dbReference type="EMBL" id="KYH25994.1"/>
    </source>
</evidence>
<dbReference type="RefSeq" id="WP_066380384.1">
    <property type="nucleotide sequence ID" value="NZ_LTAZ01000004.1"/>
</dbReference>
<keyword evidence="2" id="KW-1185">Reference proteome</keyword>
<dbReference type="PATRIC" id="fig|1008153.3.peg.1088"/>
<gene>
    <name evidence="1" type="ORF">HAPAU_10840</name>
</gene>
<proteinExistence type="predicted"/>
<evidence type="ECO:0000313" key="2">
    <source>
        <dbReference type="Proteomes" id="UP000075321"/>
    </source>
</evidence>
<dbReference type="OrthoDB" id="380331at2157"/>
<comment type="caution">
    <text evidence="1">The sequence shown here is derived from an EMBL/GenBank/DDBJ whole genome shotgun (WGS) entry which is preliminary data.</text>
</comment>
<protein>
    <submittedName>
        <fullName evidence="1">Uncharacterized protein</fullName>
    </submittedName>
</protein>
<reference evidence="1 2" key="1">
    <citation type="submission" date="2016-02" db="EMBL/GenBank/DDBJ databases">
        <title>Genome sequence of Halalkalicoccus paucihalophilus DSM 24557.</title>
        <authorList>
            <person name="Poehlein A."/>
            <person name="Daniel R."/>
        </authorList>
    </citation>
    <scope>NUCLEOTIDE SEQUENCE [LARGE SCALE GENOMIC DNA]</scope>
    <source>
        <strain evidence="1 2">DSM 24557</strain>
    </source>
</reference>
<organism evidence="1 2">
    <name type="scientific">Halalkalicoccus paucihalophilus</name>
    <dbReference type="NCBI Taxonomy" id="1008153"/>
    <lineage>
        <taxon>Archaea</taxon>
        <taxon>Methanobacteriati</taxon>
        <taxon>Methanobacteriota</taxon>
        <taxon>Stenosarchaea group</taxon>
        <taxon>Halobacteria</taxon>
        <taxon>Halobacteriales</taxon>
        <taxon>Halococcaceae</taxon>
        <taxon>Halalkalicoccus</taxon>
    </lineage>
</organism>
<dbReference type="AlphaFoldDB" id="A0A151AEJ0"/>
<dbReference type="EMBL" id="LTAZ01000004">
    <property type="protein sequence ID" value="KYH25994.1"/>
    <property type="molecule type" value="Genomic_DNA"/>
</dbReference>
<name>A0A151AEJ0_9EURY</name>
<sequence length="109" mass="12310">MTVEPPTVPEGWSWTQRAPDRIELAREDGPSLVGELTERDRPWRVLCRVGTGEAVVVDALGEVTEREAAYAVLADAALRIEREDLPEPHLGRVLTVEDGAIRRREWRIQ</sequence>
<dbReference type="Proteomes" id="UP000075321">
    <property type="component" value="Unassembled WGS sequence"/>
</dbReference>